<evidence type="ECO:0000313" key="4">
    <source>
        <dbReference type="Proteomes" id="UP000757900"/>
    </source>
</evidence>
<organism evidence="3 4">
    <name type="scientific">Abiotrophia defectiva</name>
    <name type="common">Streptococcus defectivus</name>
    <dbReference type="NCBI Taxonomy" id="46125"/>
    <lineage>
        <taxon>Bacteria</taxon>
        <taxon>Bacillati</taxon>
        <taxon>Bacillota</taxon>
        <taxon>Bacilli</taxon>
        <taxon>Lactobacillales</taxon>
        <taxon>Aerococcaceae</taxon>
        <taxon>Abiotrophia</taxon>
    </lineage>
</organism>
<gene>
    <name evidence="3" type="ORF">HXK00_02945</name>
</gene>
<dbReference type="InterPro" id="IPR009293">
    <property type="entry name" value="UPF0478"/>
</dbReference>
<dbReference type="RefSeq" id="WP_315025363.1">
    <property type="nucleotide sequence ID" value="NZ_CAUPYR010000001.1"/>
</dbReference>
<evidence type="ECO:0000256" key="2">
    <source>
        <dbReference type="SAM" id="Phobius"/>
    </source>
</evidence>
<reference evidence="3" key="1">
    <citation type="submission" date="2020-04" db="EMBL/GenBank/DDBJ databases">
        <title>Deep metagenomics examines the oral microbiome during advanced dental caries in children, revealing novel taxa and co-occurrences with host molecules.</title>
        <authorList>
            <person name="Baker J.L."/>
            <person name="Morton J.T."/>
            <person name="Dinis M."/>
            <person name="Alvarez R."/>
            <person name="Tran N.C."/>
            <person name="Knight R."/>
            <person name="Edlund A."/>
        </authorList>
    </citation>
    <scope>NUCLEOTIDE SEQUENCE</scope>
    <source>
        <strain evidence="3">JCVI_23_bin.16</strain>
    </source>
</reference>
<dbReference type="AlphaFoldDB" id="A0A929MNR2"/>
<comment type="caution">
    <text evidence="3">The sequence shown here is derived from an EMBL/GenBank/DDBJ whole genome shotgun (WGS) entry which is preliminary data.</text>
</comment>
<keyword evidence="2" id="KW-0812">Transmembrane</keyword>
<dbReference type="EMBL" id="JABZFV010000039">
    <property type="protein sequence ID" value="MBF0934587.1"/>
    <property type="molecule type" value="Genomic_DNA"/>
</dbReference>
<feature type="transmembrane region" description="Helical" evidence="2">
    <location>
        <begin position="6"/>
        <end position="27"/>
    </location>
</feature>
<dbReference type="Pfam" id="PF06103">
    <property type="entry name" value="DUF948"/>
    <property type="match status" value="1"/>
</dbReference>
<evidence type="ECO:0000256" key="1">
    <source>
        <dbReference type="SAM" id="MobiDB-lite"/>
    </source>
</evidence>
<keyword evidence="2" id="KW-1133">Transmembrane helix</keyword>
<keyword evidence="2" id="KW-0472">Membrane</keyword>
<evidence type="ECO:0000313" key="3">
    <source>
        <dbReference type="EMBL" id="MBF0934587.1"/>
    </source>
</evidence>
<dbReference type="PANTHER" id="PTHR40070">
    <property type="entry name" value="UPF0478 PROTEIN YTXG"/>
    <property type="match status" value="1"/>
</dbReference>
<proteinExistence type="predicted"/>
<accession>A0A929MNR2</accession>
<name>A0A929MNR2_ABIDE</name>
<protein>
    <submittedName>
        <fullName evidence="3">DUF948 domain-containing protein</fullName>
    </submittedName>
</protein>
<feature type="region of interest" description="Disordered" evidence="1">
    <location>
        <begin position="123"/>
        <end position="177"/>
    </location>
</feature>
<sequence length="177" mass="19055">MEWTSIAALIAALAFAILVLFLCWTLIGFNKIMKEVKQTVVEVNDSIKIITKDVDQLSIEVEGLLNKSNSLVDDLNGKLAQTDPLFKAVGDLGTSVSGVQASTRKVTQSFKAGHFLKRVTPFGGRKQEAAAKTPAATDVKPTTPTADKPKPKATGSQLDYLIQKKPSQTAGEITLKK</sequence>
<dbReference type="PANTHER" id="PTHR40070:SF1">
    <property type="entry name" value="UPF0478 PROTEIN YTXG"/>
    <property type="match status" value="1"/>
</dbReference>
<feature type="compositionally biased region" description="Low complexity" evidence="1">
    <location>
        <begin position="130"/>
        <end position="146"/>
    </location>
</feature>
<dbReference type="Proteomes" id="UP000757900">
    <property type="component" value="Unassembled WGS sequence"/>
</dbReference>